<dbReference type="InterPro" id="IPR001387">
    <property type="entry name" value="Cro/C1-type_HTH"/>
</dbReference>
<evidence type="ECO:0000313" key="3">
    <source>
        <dbReference type="Proteomes" id="UP000239759"/>
    </source>
</evidence>
<dbReference type="Gene3D" id="1.10.260.40">
    <property type="entry name" value="lambda repressor-like DNA-binding domains"/>
    <property type="match status" value="1"/>
</dbReference>
<dbReference type="AlphaFoldDB" id="A0AAP8QD37"/>
<dbReference type="RefSeq" id="WP_104031943.1">
    <property type="nucleotide sequence ID" value="NZ_JARMFH010000019.1"/>
</dbReference>
<sequence length="239" mass="27251">MNYYETLSELIKSSGLTLKEIAEKCRELGVKIDPSYISKLQTKKQPPASEEINRALAQVCGGDIDNLVFLGYFEKNPENIKLFIERSIEQFKEATKLLLSMQIPKEKLSLAQQQFDALSPVIFVNQVAQQDPKKLEDTENNLLEKIVNSISEIRMIDDSMEPKIPLNSLLDIDKVGEIKNGDYVLLELEGKITTVRRYVCIEDKVVLISENPYYQSYELNMTETKILGKVKSVTLKIDI</sequence>
<evidence type="ECO:0000259" key="1">
    <source>
        <dbReference type="Pfam" id="PF00717"/>
    </source>
</evidence>
<accession>A0AAP8QD37</accession>
<dbReference type="EMBL" id="PRKQ01000012">
    <property type="protein sequence ID" value="PPB02432.1"/>
    <property type="molecule type" value="Genomic_DNA"/>
</dbReference>
<dbReference type="InterPro" id="IPR015927">
    <property type="entry name" value="Peptidase_S24_S26A/B/C"/>
</dbReference>
<dbReference type="Pfam" id="PF00717">
    <property type="entry name" value="Peptidase_S24"/>
    <property type="match status" value="1"/>
</dbReference>
<protein>
    <recommendedName>
        <fullName evidence="1">Peptidase S24/S26A/S26B/S26C domain-containing protein</fullName>
    </recommendedName>
</protein>
<organism evidence="2 3">
    <name type="scientific">Brevibacillus laterosporus</name>
    <name type="common">Bacillus laterosporus</name>
    <dbReference type="NCBI Taxonomy" id="1465"/>
    <lineage>
        <taxon>Bacteria</taxon>
        <taxon>Bacillati</taxon>
        <taxon>Bacillota</taxon>
        <taxon>Bacilli</taxon>
        <taxon>Bacillales</taxon>
        <taxon>Paenibacillaceae</taxon>
        <taxon>Brevibacillus</taxon>
    </lineage>
</organism>
<feature type="domain" description="Peptidase S24/S26A/S26B/S26C" evidence="1">
    <location>
        <begin position="153"/>
        <end position="230"/>
    </location>
</feature>
<dbReference type="InterPro" id="IPR036286">
    <property type="entry name" value="LexA/Signal_pep-like_sf"/>
</dbReference>
<dbReference type="Proteomes" id="UP000239759">
    <property type="component" value="Unassembled WGS sequence"/>
</dbReference>
<dbReference type="Gene3D" id="2.10.109.10">
    <property type="entry name" value="Umud Fragment, subunit A"/>
    <property type="match status" value="1"/>
</dbReference>
<proteinExistence type="predicted"/>
<dbReference type="InterPro" id="IPR010982">
    <property type="entry name" value="Lambda_DNA-bd_dom_sf"/>
</dbReference>
<reference evidence="2 3" key="1">
    <citation type="submission" date="2018-02" db="EMBL/GenBank/DDBJ databases">
        <title>Comparative analysis of genomes of three Brevibacillus laterosporus strains producers of potent antimicrobials isolated from silage.</title>
        <authorList>
            <person name="Kojic M."/>
            <person name="Miljkovic M."/>
            <person name="Studholme D."/>
            <person name="Filipic B."/>
        </authorList>
    </citation>
    <scope>NUCLEOTIDE SEQUENCE [LARGE SCALE GENOMIC DNA]</scope>
    <source>
        <strain evidence="2 3">BGSP11</strain>
    </source>
</reference>
<dbReference type="CDD" id="cd06529">
    <property type="entry name" value="S24_LexA-like"/>
    <property type="match status" value="1"/>
</dbReference>
<gene>
    <name evidence="2" type="ORF">C4A77_11945</name>
</gene>
<dbReference type="GO" id="GO:0003677">
    <property type="term" value="F:DNA binding"/>
    <property type="evidence" value="ECO:0007669"/>
    <property type="project" value="InterPro"/>
</dbReference>
<dbReference type="SUPFAM" id="SSF51306">
    <property type="entry name" value="LexA/Signal peptidase"/>
    <property type="match status" value="1"/>
</dbReference>
<evidence type="ECO:0000313" key="2">
    <source>
        <dbReference type="EMBL" id="PPB02432.1"/>
    </source>
</evidence>
<name>A0AAP8QD37_BRELA</name>
<dbReference type="CDD" id="cd00093">
    <property type="entry name" value="HTH_XRE"/>
    <property type="match status" value="1"/>
</dbReference>
<dbReference type="InterPro" id="IPR039418">
    <property type="entry name" value="LexA-like"/>
</dbReference>
<comment type="caution">
    <text evidence="2">The sequence shown here is derived from an EMBL/GenBank/DDBJ whole genome shotgun (WGS) entry which is preliminary data.</text>
</comment>